<name>A0A6A6ZEG2_9PLEO</name>
<proteinExistence type="predicted"/>
<gene>
    <name evidence="1" type="ORF">CC86DRAFT_413094</name>
</gene>
<accession>A0A6A6ZEG2</accession>
<dbReference type="Proteomes" id="UP000799424">
    <property type="component" value="Unassembled WGS sequence"/>
</dbReference>
<dbReference type="EMBL" id="MU006245">
    <property type="protein sequence ID" value="KAF2819400.1"/>
    <property type="molecule type" value="Genomic_DNA"/>
</dbReference>
<dbReference type="AlphaFoldDB" id="A0A6A6ZEG2"/>
<reference evidence="1" key="1">
    <citation type="journal article" date="2020" name="Stud. Mycol.">
        <title>101 Dothideomycetes genomes: a test case for predicting lifestyles and emergence of pathogens.</title>
        <authorList>
            <person name="Haridas S."/>
            <person name="Albert R."/>
            <person name="Binder M."/>
            <person name="Bloem J."/>
            <person name="Labutti K."/>
            <person name="Salamov A."/>
            <person name="Andreopoulos B."/>
            <person name="Baker S."/>
            <person name="Barry K."/>
            <person name="Bills G."/>
            <person name="Bluhm B."/>
            <person name="Cannon C."/>
            <person name="Castanera R."/>
            <person name="Culley D."/>
            <person name="Daum C."/>
            <person name="Ezra D."/>
            <person name="Gonzalez J."/>
            <person name="Henrissat B."/>
            <person name="Kuo A."/>
            <person name="Liang C."/>
            <person name="Lipzen A."/>
            <person name="Lutzoni F."/>
            <person name="Magnuson J."/>
            <person name="Mondo S."/>
            <person name="Nolan M."/>
            <person name="Ohm R."/>
            <person name="Pangilinan J."/>
            <person name="Park H.-J."/>
            <person name="Ramirez L."/>
            <person name="Alfaro M."/>
            <person name="Sun H."/>
            <person name="Tritt A."/>
            <person name="Yoshinaga Y."/>
            <person name="Zwiers L.-H."/>
            <person name="Turgeon B."/>
            <person name="Goodwin S."/>
            <person name="Spatafora J."/>
            <person name="Crous P."/>
            <person name="Grigoriev I."/>
        </authorList>
    </citation>
    <scope>NUCLEOTIDE SEQUENCE</scope>
    <source>
        <strain evidence="1">CBS 113818</strain>
    </source>
</reference>
<organism evidence="1 2">
    <name type="scientific">Ophiobolus disseminans</name>
    <dbReference type="NCBI Taxonomy" id="1469910"/>
    <lineage>
        <taxon>Eukaryota</taxon>
        <taxon>Fungi</taxon>
        <taxon>Dikarya</taxon>
        <taxon>Ascomycota</taxon>
        <taxon>Pezizomycotina</taxon>
        <taxon>Dothideomycetes</taxon>
        <taxon>Pleosporomycetidae</taxon>
        <taxon>Pleosporales</taxon>
        <taxon>Pleosporineae</taxon>
        <taxon>Phaeosphaeriaceae</taxon>
        <taxon>Ophiobolus</taxon>
    </lineage>
</organism>
<protein>
    <submittedName>
        <fullName evidence="1">Uncharacterized protein</fullName>
    </submittedName>
</protein>
<dbReference type="OrthoDB" id="10009520at2759"/>
<evidence type="ECO:0000313" key="2">
    <source>
        <dbReference type="Proteomes" id="UP000799424"/>
    </source>
</evidence>
<keyword evidence="2" id="KW-1185">Reference proteome</keyword>
<evidence type="ECO:0000313" key="1">
    <source>
        <dbReference type="EMBL" id="KAF2819400.1"/>
    </source>
</evidence>
<sequence length="143" mass="15969">MPKNRVHQYIQGAVAQFDAGCELKRFDLSPDAALTSNVSIKADANSILVAYHNCPEDRQNLYAELQKIGRLRYFRPCTRWGMTMSLGFFQPEHALRALSVLKSVLDLQACLLYTIYVTAPKEISDAVSNDINAAALPRHVDVS</sequence>